<gene>
    <name evidence="15" type="primary">LOC109475247</name>
</gene>
<evidence type="ECO:0000256" key="1">
    <source>
        <dbReference type="ARBA" id="ARBA00004496"/>
    </source>
</evidence>
<dbReference type="GO" id="GO:0034727">
    <property type="term" value="P:piecemeal microautophagy of the nucleus"/>
    <property type="evidence" value="ECO:0007669"/>
    <property type="project" value="TreeGrafter"/>
</dbReference>
<feature type="domain" description="Peptidase C54 catalytic" evidence="13">
    <location>
        <begin position="121"/>
        <end position="403"/>
    </location>
</feature>
<keyword evidence="6 11" id="KW-0378">Hydrolase</keyword>
<dbReference type="GO" id="GO:0005737">
    <property type="term" value="C:cytoplasm"/>
    <property type="evidence" value="ECO:0007669"/>
    <property type="project" value="UniProtKB-SubCell"/>
</dbReference>
<dbReference type="GO" id="GO:0015031">
    <property type="term" value="P:protein transport"/>
    <property type="evidence" value="ECO:0007669"/>
    <property type="project" value="UniProtKB-KW"/>
</dbReference>
<dbReference type="GO" id="GO:0035973">
    <property type="term" value="P:aggrephagy"/>
    <property type="evidence" value="ECO:0007669"/>
    <property type="project" value="TreeGrafter"/>
</dbReference>
<proteinExistence type="inferred from homology"/>
<dbReference type="PANTHER" id="PTHR22624">
    <property type="entry name" value="CYSTEINE PROTEASE ATG4"/>
    <property type="match status" value="1"/>
</dbReference>
<dbReference type="RefSeq" id="XP_019631407.1">
    <property type="nucleotide sequence ID" value="XM_019775848.1"/>
</dbReference>
<evidence type="ECO:0000259" key="13">
    <source>
        <dbReference type="Pfam" id="PF03416"/>
    </source>
</evidence>
<name>A0A6P4ZJZ5_BRABE</name>
<comment type="catalytic activity">
    <reaction evidence="10">
        <text>[protein]-C-terminal L-amino acid-glycyl-phosphatidylethanolamide + H2O = [protein]-C-terminal L-amino acid-glycine + a 1,2-diacyl-sn-glycero-3-phosphoethanolamine</text>
        <dbReference type="Rhea" id="RHEA:67548"/>
        <dbReference type="Rhea" id="RHEA-COMP:17323"/>
        <dbReference type="Rhea" id="RHEA-COMP:17324"/>
        <dbReference type="ChEBI" id="CHEBI:15377"/>
        <dbReference type="ChEBI" id="CHEBI:64612"/>
        <dbReference type="ChEBI" id="CHEBI:172940"/>
        <dbReference type="ChEBI" id="CHEBI:172941"/>
    </reaction>
    <physiologicalReaction direction="left-to-right" evidence="10">
        <dbReference type="Rhea" id="RHEA:67549"/>
    </physiologicalReaction>
</comment>
<dbReference type="Pfam" id="PF03416">
    <property type="entry name" value="Peptidase_C54"/>
    <property type="match status" value="1"/>
</dbReference>
<keyword evidence="7" id="KW-0788">Thiol protease</keyword>
<evidence type="ECO:0000256" key="7">
    <source>
        <dbReference type="ARBA" id="ARBA00022807"/>
    </source>
</evidence>
<dbReference type="GO" id="GO:0004197">
    <property type="term" value="F:cysteine-type endopeptidase activity"/>
    <property type="evidence" value="ECO:0007669"/>
    <property type="project" value="TreeGrafter"/>
</dbReference>
<dbReference type="EC" id="3.4.22.-" evidence="11"/>
<dbReference type="GO" id="GO:0016485">
    <property type="term" value="P:protein processing"/>
    <property type="evidence" value="ECO:0007669"/>
    <property type="project" value="TreeGrafter"/>
</dbReference>
<protein>
    <recommendedName>
        <fullName evidence="11">Cysteine protease</fullName>
        <ecNumber evidence="11">3.4.22.-</ecNumber>
    </recommendedName>
</protein>
<evidence type="ECO:0000313" key="15">
    <source>
        <dbReference type="RefSeq" id="XP_019631407.1"/>
    </source>
</evidence>
<dbReference type="AlphaFoldDB" id="A0A6P4ZJZ5"/>
<evidence type="ECO:0000256" key="9">
    <source>
        <dbReference type="ARBA" id="ARBA00023006"/>
    </source>
</evidence>
<accession>A0A6P4ZJZ5</accession>
<keyword evidence="3" id="KW-0813">Transport</keyword>
<organism evidence="14 15">
    <name type="scientific">Branchiostoma belcheri</name>
    <name type="common">Amphioxus</name>
    <dbReference type="NCBI Taxonomy" id="7741"/>
    <lineage>
        <taxon>Eukaryota</taxon>
        <taxon>Metazoa</taxon>
        <taxon>Chordata</taxon>
        <taxon>Cephalochordata</taxon>
        <taxon>Leptocardii</taxon>
        <taxon>Amphioxiformes</taxon>
        <taxon>Branchiostomatidae</taxon>
        <taxon>Branchiostoma</taxon>
    </lineage>
</organism>
<dbReference type="InterPro" id="IPR046792">
    <property type="entry name" value="Peptidase_C54_cat"/>
</dbReference>
<dbReference type="GO" id="GO:0000423">
    <property type="term" value="P:mitophagy"/>
    <property type="evidence" value="ECO:0007669"/>
    <property type="project" value="TreeGrafter"/>
</dbReference>
<dbReference type="InterPro" id="IPR005078">
    <property type="entry name" value="Peptidase_C54"/>
</dbReference>
<keyword evidence="8 11" id="KW-0653">Protein transport</keyword>
<comment type="subcellular location">
    <subcellularLocation>
        <location evidence="1 11">Cytoplasm</location>
    </subcellularLocation>
</comment>
<reference evidence="15" key="1">
    <citation type="submission" date="2025-08" db="UniProtKB">
        <authorList>
            <consortium name="RefSeq"/>
        </authorList>
    </citation>
    <scope>IDENTIFICATION</scope>
    <source>
        <tissue evidence="15">Gonad</tissue>
    </source>
</reference>
<keyword evidence="14" id="KW-1185">Reference proteome</keyword>
<sequence length="470" mass="53672">MDKLRELRAGGGGGVPDARRRQTSQPLGSPVRNGLVMRPIEGDAFPPDMSDSADSGEKVKTKLMSMWNNVRYGWTIKVKTNFSYEVPIWLQGVCYHRRNEELTKELEPLTDSDRRLYTMELFKRDFASKIWLTYRREFPQLAGSMFTTDCGWGCMLRSGQMLLAGGLVMHFLGRDWRWFGNQTREQEAFHREIIGWFGDSESSPFSLHRLVQIGQNLGKRAGDWYGPSSVAHIMKDGMDGAPEFHPLLSQVCVYVAQDCTVYKQDVVNLCTKRRRLSSTTSDREGSTENWCSVIILIPVRLGGESLNPIYEPCIKGLFTMDHCLGVIGGRPKHSLYFVGFQEDKLIHLDPHFCQEVVDMTPRDFPLESFHCMNPRKMSIARMDPSCTIGFYCRTRDDFNNFCTTVTEEMLRQPGPKADYPMFIVSDGSAEDCKVEGTTQNQPERILRVQHLDREGQLRPLGGPQEDFVFL</sequence>
<evidence type="ECO:0000256" key="12">
    <source>
        <dbReference type="SAM" id="MobiDB-lite"/>
    </source>
</evidence>
<evidence type="ECO:0000313" key="14">
    <source>
        <dbReference type="Proteomes" id="UP000515135"/>
    </source>
</evidence>
<dbReference type="GeneID" id="109475247"/>
<dbReference type="OrthoDB" id="2960936at2759"/>
<evidence type="ECO:0000256" key="10">
    <source>
        <dbReference type="ARBA" id="ARBA00029362"/>
    </source>
</evidence>
<evidence type="ECO:0000256" key="11">
    <source>
        <dbReference type="RuleBase" id="RU363115"/>
    </source>
</evidence>
<dbReference type="SUPFAM" id="SSF54001">
    <property type="entry name" value="Cysteine proteinases"/>
    <property type="match status" value="1"/>
</dbReference>
<keyword evidence="9 11" id="KW-0072">Autophagy</keyword>
<dbReference type="PANTHER" id="PTHR22624:SF52">
    <property type="entry name" value="CYSTEINE PROTEASE"/>
    <property type="match status" value="1"/>
</dbReference>
<keyword evidence="5 11" id="KW-0645">Protease</keyword>
<evidence type="ECO:0000256" key="3">
    <source>
        <dbReference type="ARBA" id="ARBA00022448"/>
    </source>
</evidence>
<dbReference type="GO" id="GO:0019786">
    <property type="term" value="F:protein-phosphatidylethanolamide deconjugating activity"/>
    <property type="evidence" value="ECO:0007669"/>
    <property type="project" value="InterPro"/>
</dbReference>
<dbReference type="KEGG" id="bbel:109475247"/>
<evidence type="ECO:0000256" key="4">
    <source>
        <dbReference type="ARBA" id="ARBA00022490"/>
    </source>
</evidence>
<evidence type="ECO:0000256" key="6">
    <source>
        <dbReference type="ARBA" id="ARBA00022801"/>
    </source>
</evidence>
<feature type="region of interest" description="Disordered" evidence="12">
    <location>
        <begin position="1"/>
        <end position="33"/>
    </location>
</feature>
<comment type="function">
    <text evidence="11">Cysteine protease that plays a key role in autophagy by mediating both proteolytic activation and delipidation of ATG8 family proteins.</text>
</comment>
<evidence type="ECO:0000256" key="2">
    <source>
        <dbReference type="ARBA" id="ARBA00010958"/>
    </source>
</evidence>
<evidence type="ECO:0000256" key="5">
    <source>
        <dbReference type="ARBA" id="ARBA00022670"/>
    </source>
</evidence>
<keyword evidence="4 11" id="KW-0963">Cytoplasm</keyword>
<dbReference type="Proteomes" id="UP000515135">
    <property type="component" value="Unplaced"/>
</dbReference>
<evidence type="ECO:0000256" key="8">
    <source>
        <dbReference type="ARBA" id="ARBA00022927"/>
    </source>
</evidence>
<dbReference type="InterPro" id="IPR038765">
    <property type="entry name" value="Papain-like_cys_pep_sf"/>
</dbReference>
<comment type="similarity">
    <text evidence="2 11">Belongs to the peptidase C54 family.</text>
</comment>
<dbReference type="GO" id="GO:0000045">
    <property type="term" value="P:autophagosome assembly"/>
    <property type="evidence" value="ECO:0007669"/>
    <property type="project" value="TreeGrafter"/>
</dbReference>